<comment type="function">
    <text evidence="1">Catalyzes the phosphorylation of riboflavin (vitamin B2) to form flavin mononucleotide (FMN) coenzyme.</text>
</comment>
<dbReference type="InterPro" id="IPR023465">
    <property type="entry name" value="Riboflavin_kinase_dom_sf"/>
</dbReference>
<keyword evidence="11" id="KW-0067">ATP-binding</keyword>
<dbReference type="PANTHER" id="PTHR22749:SF6">
    <property type="entry name" value="RIBOFLAVIN KINASE"/>
    <property type="match status" value="1"/>
</dbReference>
<feature type="region of interest" description="Disordered" evidence="14">
    <location>
        <begin position="82"/>
        <end position="126"/>
    </location>
</feature>
<evidence type="ECO:0000256" key="3">
    <source>
        <dbReference type="ARBA" id="ARBA00010108"/>
    </source>
</evidence>
<dbReference type="GO" id="GO:0009231">
    <property type="term" value="P:riboflavin biosynthetic process"/>
    <property type="evidence" value="ECO:0007669"/>
    <property type="project" value="InterPro"/>
</dbReference>
<evidence type="ECO:0000256" key="7">
    <source>
        <dbReference type="ARBA" id="ARBA00022643"/>
    </source>
</evidence>
<dbReference type="PANTHER" id="PTHR22749">
    <property type="entry name" value="RIBOFLAVIN KINASE/FMN ADENYLYLTRANSFERASE"/>
    <property type="match status" value="1"/>
</dbReference>
<sequence>MVHSNGPRDPIAGPSTVEPPFPIKLRGPVIKGFGRGSKELGIPTANIPLSGLSVGGHDNLTSGVYYGYASLDHSTIPLHTTATSIPSADPSNPLAPIPSKSSNHAVADLEEPPTQPPSRPLTPSHAKPLKIYPTVLSIGYNPYYKNPTRSIEIHLLHSFREDFYGATLSLVILGYIRPEYDYVSKEALVEDIREDVRVAQRSLDREGYRKWQDDRWLYGEGEGKSENGEAVLPGKQGGAGQKDEVAMCMMEN</sequence>
<dbReference type="Pfam" id="PF01687">
    <property type="entry name" value="Flavokinase"/>
    <property type="match status" value="1"/>
</dbReference>
<dbReference type="GO" id="GO:0009398">
    <property type="term" value="P:FMN biosynthetic process"/>
    <property type="evidence" value="ECO:0007669"/>
    <property type="project" value="UniProtKB-UniPathway"/>
</dbReference>
<dbReference type="GeneID" id="54579137"/>
<dbReference type="AlphaFoldDB" id="A0A6A6IJ64"/>
<evidence type="ECO:0000256" key="10">
    <source>
        <dbReference type="ARBA" id="ARBA00022777"/>
    </source>
</evidence>
<evidence type="ECO:0000313" key="16">
    <source>
        <dbReference type="EMBL" id="KAF2250416.1"/>
    </source>
</evidence>
<evidence type="ECO:0000256" key="5">
    <source>
        <dbReference type="ARBA" id="ARBA00017394"/>
    </source>
</evidence>
<dbReference type="GO" id="GO:0005524">
    <property type="term" value="F:ATP binding"/>
    <property type="evidence" value="ECO:0007669"/>
    <property type="project" value="UniProtKB-KW"/>
</dbReference>
<evidence type="ECO:0000256" key="2">
    <source>
        <dbReference type="ARBA" id="ARBA00005201"/>
    </source>
</evidence>
<dbReference type="OrthoDB" id="276388at2759"/>
<dbReference type="SMART" id="SM00904">
    <property type="entry name" value="Flavokinase"/>
    <property type="match status" value="1"/>
</dbReference>
<dbReference type="SUPFAM" id="SSF82114">
    <property type="entry name" value="Riboflavin kinase-like"/>
    <property type="match status" value="1"/>
</dbReference>
<protein>
    <recommendedName>
        <fullName evidence="5">Riboflavin kinase</fullName>
        <ecNumber evidence="4">2.7.1.26</ecNumber>
    </recommendedName>
    <alternativeName>
        <fullName evidence="12">Flavin mononucleotide kinase 1</fullName>
    </alternativeName>
</protein>
<evidence type="ECO:0000256" key="12">
    <source>
        <dbReference type="ARBA" id="ARBA00029960"/>
    </source>
</evidence>
<evidence type="ECO:0000256" key="14">
    <source>
        <dbReference type="SAM" id="MobiDB-lite"/>
    </source>
</evidence>
<dbReference type="Gene3D" id="2.40.30.30">
    <property type="entry name" value="Riboflavin kinase-like"/>
    <property type="match status" value="1"/>
</dbReference>
<dbReference type="Proteomes" id="UP000800094">
    <property type="component" value="Unassembled WGS sequence"/>
</dbReference>
<comment type="pathway">
    <text evidence="2">Cofactor biosynthesis; FMN biosynthesis; FMN from riboflavin (ATP route): step 1/1.</text>
</comment>
<evidence type="ECO:0000256" key="6">
    <source>
        <dbReference type="ARBA" id="ARBA00022630"/>
    </source>
</evidence>
<dbReference type="EMBL" id="ML987194">
    <property type="protein sequence ID" value="KAF2250416.1"/>
    <property type="molecule type" value="Genomic_DNA"/>
</dbReference>
<reference evidence="16" key="1">
    <citation type="journal article" date="2020" name="Stud. Mycol.">
        <title>101 Dothideomycetes genomes: a test case for predicting lifestyles and emergence of pathogens.</title>
        <authorList>
            <person name="Haridas S."/>
            <person name="Albert R."/>
            <person name="Binder M."/>
            <person name="Bloem J."/>
            <person name="Labutti K."/>
            <person name="Salamov A."/>
            <person name="Andreopoulos B."/>
            <person name="Baker S."/>
            <person name="Barry K."/>
            <person name="Bills G."/>
            <person name="Bluhm B."/>
            <person name="Cannon C."/>
            <person name="Castanera R."/>
            <person name="Culley D."/>
            <person name="Daum C."/>
            <person name="Ezra D."/>
            <person name="Gonzalez J."/>
            <person name="Henrissat B."/>
            <person name="Kuo A."/>
            <person name="Liang C."/>
            <person name="Lipzen A."/>
            <person name="Lutzoni F."/>
            <person name="Magnuson J."/>
            <person name="Mondo S."/>
            <person name="Nolan M."/>
            <person name="Ohm R."/>
            <person name="Pangilinan J."/>
            <person name="Park H.-J."/>
            <person name="Ramirez L."/>
            <person name="Alfaro M."/>
            <person name="Sun H."/>
            <person name="Tritt A."/>
            <person name="Yoshinaga Y."/>
            <person name="Zwiers L.-H."/>
            <person name="Turgeon B."/>
            <person name="Goodwin S."/>
            <person name="Spatafora J."/>
            <person name="Crous P."/>
            <person name="Grigoriev I."/>
        </authorList>
    </citation>
    <scope>NUCLEOTIDE SEQUENCE</scope>
    <source>
        <strain evidence="16">CBS 122368</strain>
    </source>
</reference>
<keyword evidence="17" id="KW-1185">Reference proteome</keyword>
<dbReference type="InterPro" id="IPR015865">
    <property type="entry name" value="Riboflavin_kinase_bac/euk"/>
</dbReference>
<keyword evidence="6" id="KW-0285">Flavoprotein</keyword>
<name>A0A6A6IJ64_9PLEO</name>
<dbReference type="UniPathway" id="UPA00276">
    <property type="reaction ID" value="UER00406"/>
</dbReference>
<evidence type="ECO:0000256" key="1">
    <source>
        <dbReference type="ARBA" id="ARBA00003572"/>
    </source>
</evidence>
<evidence type="ECO:0000259" key="15">
    <source>
        <dbReference type="SMART" id="SM00904"/>
    </source>
</evidence>
<keyword evidence="9" id="KW-0547">Nucleotide-binding</keyword>
<accession>A0A6A6IJ64</accession>
<keyword evidence="10 16" id="KW-0418">Kinase</keyword>
<evidence type="ECO:0000313" key="17">
    <source>
        <dbReference type="Proteomes" id="UP000800094"/>
    </source>
</evidence>
<evidence type="ECO:0000256" key="8">
    <source>
        <dbReference type="ARBA" id="ARBA00022679"/>
    </source>
</evidence>
<dbReference type="GO" id="GO:0005739">
    <property type="term" value="C:mitochondrion"/>
    <property type="evidence" value="ECO:0007669"/>
    <property type="project" value="TreeGrafter"/>
</dbReference>
<dbReference type="GO" id="GO:0008531">
    <property type="term" value="F:riboflavin kinase activity"/>
    <property type="evidence" value="ECO:0007669"/>
    <property type="project" value="UniProtKB-EC"/>
</dbReference>
<keyword evidence="7" id="KW-0288">FMN</keyword>
<organism evidence="16 17">
    <name type="scientific">Trematosphaeria pertusa</name>
    <dbReference type="NCBI Taxonomy" id="390896"/>
    <lineage>
        <taxon>Eukaryota</taxon>
        <taxon>Fungi</taxon>
        <taxon>Dikarya</taxon>
        <taxon>Ascomycota</taxon>
        <taxon>Pezizomycotina</taxon>
        <taxon>Dothideomycetes</taxon>
        <taxon>Pleosporomycetidae</taxon>
        <taxon>Pleosporales</taxon>
        <taxon>Massarineae</taxon>
        <taxon>Trematosphaeriaceae</taxon>
        <taxon>Trematosphaeria</taxon>
    </lineage>
</organism>
<keyword evidence="8" id="KW-0808">Transferase</keyword>
<evidence type="ECO:0000256" key="13">
    <source>
        <dbReference type="ARBA" id="ARBA00047880"/>
    </source>
</evidence>
<feature type="domain" description="Riboflavin kinase" evidence="15">
    <location>
        <begin position="18"/>
        <end position="204"/>
    </location>
</feature>
<dbReference type="RefSeq" id="XP_033685420.1">
    <property type="nucleotide sequence ID" value="XM_033825807.1"/>
</dbReference>
<evidence type="ECO:0000256" key="11">
    <source>
        <dbReference type="ARBA" id="ARBA00022840"/>
    </source>
</evidence>
<evidence type="ECO:0000256" key="4">
    <source>
        <dbReference type="ARBA" id="ARBA00012105"/>
    </source>
</evidence>
<comment type="catalytic activity">
    <reaction evidence="13">
        <text>riboflavin + ATP = FMN + ADP + H(+)</text>
        <dbReference type="Rhea" id="RHEA:14357"/>
        <dbReference type="ChEBI" id="CHEBI:15378"/>
        <dbReference type="ChEBI" id="CHEBI:30616"/>
        <dbReference type="ChEBI" id="CHEBI:57986"/>
        <dbReference type="ChEBI" id="CHEBI:58210"/>
        <dbReference type="ChEBI" id="CHEBI:456216"/>
        <dbReference type="EC" id="2.7.1.26"/>
    </reaction>
</comment>
<gene>
    <name evidence="16" type="ORF">BU26DRAFT_483409</name>
</gene>
<dbReference type="InterPro" id="IPR023468">
    <property type="entry name" value="Riboflavin_kinase"/>
</dbReference>
<comment type="similarity">
    <text evidence="3">Belongs to the flavokinase family.</text>
</comment>
<evidence type="ECO:0000256" key="9">
    <source>
        <dbReference type="ARBA" id="ARBA00022741"/>
    </source>
</evidence>
<dbReference type="EC" id="2.7.1.26" evidence="4"/>
<proteinExistence type="inferred from homology"/>
<feature type="region of interest" description="Disordered" evidence="14">
    <location>
        <begin position="1"/>
        <end position="21"/>
    </location>
</feature>